<feature type="active site" description="Proton donor" evidence="1">
    <location>
        <position position="7"/>
    </location>
</feature>
<dbReference type="GO" id="GO:0003676">
    <property type="term" value="F:nucleic acid binding"/>
    <property type="evidence" value="ECO:0007669"/>
    <property type="project" value="InterPro"/>
</dbReference>
<evidence type="ECO:0000313" key="2">
    <source>
        <dbReference type="EMBL" id="RLN60696.1"/>
    </source>
</evidence>
<dbReference type="InterPro" id="IPR036412">
    <property type="entry name" value="HAD-like_sf"/>
</dbReference>
<evidence type="ECO:0000313" key="3">
    <source>
        <dbReference type="Proteomes" id="UP000284657"/>
    </source>
</evidence>
<dbReference type="EMBL" id="MBAD02000954">
    <property type="protein sequence ID" value="RLN60696.1"/>
    <property type="molecule type" value="Genomic_DNA"/>
</dbReference>
<dbReference type="InterPro" id="IPR023214">
    <property type="entry name" value="HAD_sf"/>
</dbReference>
<dbReference type="AlphaFoldDB" id="A0A3R7IY53"/>
<feature type="active site" description="Nucleophile" evidence="1">
    <location>
        <position position="5"/>
    </location>
</feature>
<dbReference type="PANTHER" id="PTHR35134:SF2">
    <property type="entry name" value="NUCLEOTIDASE YQFW-RELATED"/>
    <property type="match status" value="1"/>
</dbReference>
<gene>
    <name evidence="2" type="ORF">BBJ29_005989</name>
</gene>
<organism evidence="2 3">
    <name type="scientific">Phytophthora kernoviae</name>
    <dbReference type="NCBI Taxonomy" id="325452"/>
    <lineage>
        <taxon>Eukaryota</taxon>
        <taxon>Sar</taxon>
        <taxon>Stramenopiles</taxon>
        <taxon>Oomycota</taxon>
        <taxon>Peronosporomycetes</taxon>
        <taxon>Peronosporales</taxon>
        <taxon>Peronosporaceae</taxon>
        <taxon>Phytophthora</taxon>
    </lineage>
</organism>
<evidence type="ECO:0000256" key="1">
    <source>
        <dbReference type="PIRSR" id="PIRSR610708-1"/>
    </source>
</evidence>
<dbReference type="GO" id="GO:0009264">
    <property type="term" value="P:deoxyribonucleotide catabolic process"/>
    <property type="evidence" value="ECO:0007669"/>
    <property type="project" value="InterPro"/>
</dbReference>
<sequence>MVAVDVDHTLAKLMDCAAAWHEEQHGKAIDVDAIASSRWESIWGEDEKTKTEAFYHSKQFETDVQAVPGATEALKPLRKFFSFLAVTDRPRNVEKQTREWLDQHFPGVFDKLLFVDEDGPEHLISRKKELYEEFKVKVAVGSDASVLTEAAKDVGHTIVVGSVPWTKTTGELRSGVVQVPEWPAVRAVFDQIIKDLELKPVDKVFAGPRLARYTDDLVTVSTRKPAVFYANIINSKFTVQKQEIVRLQASEAAITTAVQASEILRLQNNAVTTKISTRYALNRPKERGGYRVPKLELVLQRVAPNA</sequence>
<dbReference type="InterPro" id="IPR052419">
    <property type="entry name" value="5_3-deoxyribonucleotidase-like"/>
</dbReference>
<dbReference type="SUPFAM" id="SSF82704">
    <property type="entry name" value="AlbA-like"/>
    <property type="match status" value="1"/>
</dbReference>
<dbReference type="GO" id="GO:0008253">
    <property type="term" value="F:5'-nucleotidase activity"/>
    <property type="evidence" value="ECO:0007669"/>
    <property type="project" value="InterPro"/>
</dbReference>
<dbReference type="Gene3D" id="3.40.50.1000">
    <property type="entry name" value="HAD superfamily/HAD-like"/>
    <property type="match status" value="1"/>
</dbReference>
<comment type="caution">
    <text evidence="2">The sequence shown here is derived from an EMBL/GenBank/DDBJ whole genome shotgun (WGS) entry which is preliminary data.</text>
</comment>
<dbReference type="InterPro" id="IPR010708">
    <property type="entry name" value="5'(3')-deoxyribonucleotidase"/>
</dbReference>
<dbReference type="SUPFAM" id="SSF56784">
    <property type="entry name" value="HAD-like"/>
    <property type="match status" value="1"/>
</dbReference>
<dbReference type="Proteomes" id="UP000284657">
    <property type="component" value="Unassembled WGS sequence"/>
</dbReference>
<reference evidence="2 3" key="1">
    <citation type="submission" date="2018-07" db="EMBL/GenBank/DDBJ databases">
        <title>Genome sequencing of oomycete isolates from Chile give support for New Zealand origin for Phytophthora kernoviae and make available the first Nothophytophthora sp. genome.</title>
        <authorList>
            <person name="Studholme D.J."/>
            <person name="Sanfuentes E."/>
            <person name="Panda P."/>
            <person name="Hill R."/>
            <person name="Sambles C."/>
            <person name="Grant M."/>
            <person name="Williams N.M."/>
            <person name="Mcdougal R.L."/>
        </authorList>
    </citation>
    <scope>NUCLEOTIDE SEQUENCE [LARGE SCALE GENOMIC DNA]</scope>
    <source>
        <strain evidence="2">Chile7</strain>
    </source>
</reference>
<dbReference type="Gene3D" id="3.30.110.20">
    <property type="entry name" value="Alba-like domain"/>
    <property type="match status" value="1"/>
</dbReference>
<dbReference type="InterPro" id="IPR036882">
    <property type="entry name" value="Alba-like_dom_sf"/>
</dbReference>
<proteinExistence type="predicted"/>
<protein>
    <submittedName>
        <fullName evidence="2">Uncharacterized protein</fullName>
    </submittedName>
</protein>
<name>A0A3R7IY53_9STRA</name>
<accession>A0A3R7IY53</accession>
<dbReference type="PANTHER" id="PTHR35134">
    <property type="entry name" value="NUCLEOTIDASE YQFW-RELATED"/>
    <property type="match status" value="1"/>
</dbReference>
<dbReference type="Pfam" id="PF06941">
    <property type="entry name" value="NT5C"/>
    <property type="match status" value="1"/>
</dbReference>